<dbReference type="EMBL" id="DMAN01000051">
    <property type="protein sequence ID" value="HAE26002.1"/>
    <property type="molecule type" value="Genomic_DNA"/>
</dbReference>
<evidence type="ECO:0000313" key="3">
    <source>
        <dbReference type="EMBL" id="HAE26002.1"/>
    </source>
</evidence>
<proteinExistence type="predicted"/>
<keyword evidence="1" id="KW-0175">Coiled coil</keyword>
<organism evidence="3 4">
    <name type="scientific">Hyphomonas adhaerens</name>
    <dbReference type="NCBI Taxonomy" id="81029"/>
    <lineage>
        <taxon>Bacteria</taxon>
        <taxon>Pseudomonadati</taxon>
        <taxon>Pseudomonadota</taxon>
        <taxon>Alphaproteobacteria</taxon>
        <taxon>Hyphomonadales</taxon>
        <taxon>Hyphomonadaceae</taxon>
        <taxon>Hyphomonas</taxon>
    </lineage>
</organism>
<dbReference type="AlphaFoldDB" id="A0A3B9GUB9"/>
<accession>A0A3B9GUB9</accession>
<feature type="region of interest" description="Disordered" evidence="2">
    <location>
        <begin position="36"/>
        <end position="59"/>
    </location>
</feature>
<evidence type="ECO:0000313" key="4">
    <source>
        <dbReference type="Proteomes" id="UP000259610"/>
    </source>
</evidence>
<dbReference type="SUPFAM" id="SSF158791">
    <property type="entry name" value="MgtE N-terminal domain-like"/>
    <property type="match status" value="1"/>
</dbReference>
<dbReference type="Proteomes" id="UP000259610">
    <property type="component" value="Unassembled WGS sequence"/>
</dbReference>
<sequence>MKSLTNSRSYVLLTLGFLFTLGAAVRFLPSNLAIAESPQKPSHPAESADQTPAPSSIAPGAKQVDQVCFTAETAALLADDQKKLKEQQAALQELELELLARQQELDRRASDLKAVEATLQDRWGQLQDASNDDMDHLACMYGTMKPDQAASIFNQMDSDFAAGFLRLMRSEQAGMILAGMETKKAYAVSLRLAALNEDVRKSSNKE</sequence>
<evidence type="ECO:0000256" key="1">
    <source>
        <dbReference type="SAM" id="Coils"/>
    </source>
</evidence>
<feature type="coiled-coil region" evidence="1">
    <location>
        <begin position="77"/>
        <end position="104"/>
    </location>
</feature>
<protein>
    <recommendedName>
        <fullName evidence="5">Magnesium transporter MgtE intracellular domain-containing protein</fullName>
    </recommendedName>
</protein>
<gene>
    <name evidence="3" type="ORF">DCG58_02480</name>
</gene>
<comment type="caution">
    <text evidence="3">The sequence shown here is derived from an EMBL/GenBank/DDBJ whole genome shotgun (WGS) entry which is preliminary data.</text>
</comment>
<reference evidence="3 4" key="1">
    <citation type="journal article" date="2018" name="Nat. Biotechnol.">
        <title>A standardized bacterial taxonomy based on genome phylogeny substantially revises the tree of life.</title>
        <authorList>
            <person name="Parks D.H."/>
            <person name="Chuvochina M."/>
            <person name="Waite D.W."/>
            <person name="Rinke C."/>
            <person name="Skarshewski A."/>
            <person name="Chaumeil P.A."/>
            <person name="Hugenholtz P."/>
        </authorList>
    </citation>
    <scope>NUCLEOTIDE SEQUENCE [LARGE SCALE GENOMIC DNA]</scope>
    <source>
        <strain evidence="3">UBA8733</strain>
    </source>
</reference>
<name>A0A3B9GUB9_9PROT</name>
<evidence type="ECO:0000256" key="2">
    <source>
        <dbReference type="SAM" id="MobiDB-lite"/>
    </source>
</evidence>
<evidence type="ECO:0008006" key="5">
    <source>
        <dbReference type="Google" id="ProtNLM"/>
    </source>
</evidence>